<evidence type="ECO:0000313" key="2">
    <source>
        <dbReference type="Proteomes" id="UP001560573"/>
    </source>
</evidence>
<reference evidence="1 2" key="1">
    <citation type="submission" date="2023-07" db="EMBL/GenBank/DDBJ databases">
        <authorList>
            <person name="Lian W.-H."/>
        </authorList>
    </citation>
    <scope>NUCLEOTIDE SEQUENCE [LARGE SCALE GENOMIC DNA]</scope>
    <source>
        <strain evidence="1 2">SYSU DXS3180</strain>
    </source>
</reference>
<sequence>MMRAEILSKLQEIEKENGIEILYACESGSRGWGFASPDSDYDVRFIYARSQSSYLSIVPKADQLSFPINNDLDIYGWDLQKALRLILNSNTTPFEWLQSPVIYFEKGDFKQALFELCALYFNQRKNIHHYLGIARGALESITADAEIKIKKLFYILRPLLAAKWCLERKCIAPMEMFPLMDLLPQDVHKLVFILIGIKAKANEGQLVKINGNLLNYIFLELDYCMNASAHLPKEYFDPKPLNDFFTETIAENDNQRFKNRRSDTVGMCKW</sequence>
<proteinExistence type="predicted"/>
<comment type="caution">
    <text evidence="1">The sequence shown here is derived from an EMBL/GenBank/DDBJ whole genome shotgun (WGS) entry which is preliminary data.</text>
</comment>
<dbReference type="SUPFAM" id="SSF81301">
    <property type="entry name" value="Nucleotidyltransferase"/>
    <property type="match status" value="1"/>
</dbReference>
<evidence type="ECO:0000313" key="1">
    <source>
        <dbReference type="EMBL" id="MEX6690239.1"/>
    </source>
</evidence>
<gene>
    <name evidence="1" type="ORF">QTN47_22205</name>
</gene>
<dbReference type="Proteomes" id="UP001560573">
    <property type="component" value="Unassembled WGS sequence"/>
</dbReference>
<protein>
    <submittedName>
        <fullName evidence="1">Nucleotidyltransferase domain-containing protein</fullName>
    </submittedName>
</protein>
<keyword evidence="2" id="KW-1185">Reference proteome</keyword>
<dbReference type="InterPro" id="IPR018775">
    <property type="entry name" value="RlaP"/>
</dbReference>
<accession>A0ABV3ZMB1</accession>
<dbReference type="RefSeq" id="WP_369331654.1">
    <property type="nucleotide sequence ID" value="NZ_JAULBC010000008.1"/>
</dbReference>
<organism evidence="1 2">
    <name type="scientific">Danxiaibacter flavus</name>
    <dbReference type="NCBI Taxonomy" id="3049108"/>
    <lineage>
        <taxon>Bacteria</taxon>
        <taxon>Pseudomonadati</taxon>
        <taxon>Bacteroidota</taxon>
        <taxon>Chitinophagia</taxon>
        <taxon>Chitinophagales</taxon>
        <taxon>Chitinophagaceae</taxon>
        <taxon>Danxiaibacter</taxon>
    </lineage>
</organism>
<dbReference type="Pfam" id="PF10127">
    <property type="entry name" value="RlaP"/>
    <property type="match status" value="1"/>
</dbReference>
<dbReference type="PANTHER" id="PTHR34817:SF2">
    <property type="entry name" value="NUCLEOTIDYLTRANSFERASE"/>
    <property type="match status" value="1"/>
</dbReference>
<dbReference type="InterPro" id="IPR043519">
    <property type="entry name" value="NT_sf"/>
</dbReference>
<name>A0ABV3ZMB1_9BACT</name>
<dbReference type="EMBL" id="JAULBC010000008">
    <property type="protein sequence ID" value="MEX6690239.1"/>
    <property type="molecule type" value="Genomic_DNA"/>
</dbReference>
<dbReference type="PANTHER" id="PTHR34817">
    <property type="entry name" value="NUCLEOTIDYLTRANSFERASE"/>
    <property type="match status" value="1"/>
</dbReference>